<accession>A0A433QF75</accession>
<name>A0A433QF75_9FUNG</name>
<organism evidence="2 3">
    <name type="scientific">Jimgerdemannia flammicorona</name>
    <dbReference type="NCBI Taxonomy" id="994334"/>
    <lineage>
        <taxon>Eukaryota</taxon>
        <taxon>Fungi</taxon>
        <taxon>Fungi incertae sedis</taxon>
        <taxon>Mucoromycota</taxon>
        <taxon>Mucoromycotina</taxon>
        <taxon>Endogonomycetes</taxon>
        <taxon>Endogonales</taxon>
        <taxon>Endogonaceae</taxon>
        <taxon>Jimgerdemannia</taxon>
    </lineage>
</organism>
<feature type="compositionally biased region" description="Basic residues" evidence="1">
    <location>
        <begin position="699"/>
        <end position="708"/>
    </location>
</feature>
<sequence>MATTTHDIHALIRATAATYGAFPAFKPSLRDIFHALLDSFEPSNFILAIDGAPVRQKDKGRILLAEFLEAVARNEFGFFDMAHVGKEFDDIRRKLGAFENMSQVTLGPPPESKQTGDVMSVGTSSIFEVSVQQHEDTMGVDISGLFDDPAYKQDNLLIGAATKGASRYLVSQAKLYTLYNRNFFVPLAEDMPKQQHSIPFLWQMTANLNLPPTSYNTSGIESSTLVELSSQHPSPSSAEPDNEDLSNFYAPIYLQTSSAIDSSTLEFSDHPSAQQLNVPTFSEQDIQKSSNFYPSIYPPHTVSEMNPSALIDISNQHLNAIFSSARDDIMQDAPDFYPPIYSHTSPGMESSTLAEFPNHFSAQQLNFKSSSEETMQGSSNFYPFMSELFPSNYLHITPGMEPSTSAIGVMENSPSVAAKRKQPVTLQSERNFSRSEIVSATSVAKLKRAELLQLEKNFSKPATDVADSSPSTVPKNKEVENLQFEKSLLLMEIQTYRQQILDSYFILEYIGTIESRMEATGIRFGEARRRFPHAEAMLDRAENFTRKVDMLESGQRLLSKWNRASDATARRQAQREWGEEVACNVFAGVIGDFESTIAYMRTLESEARRAKVDLGRLAAMIETRQSQYIFIKGNGKGLARKTIKEAAVDVQTFLEMVKADIRQTRSAQVLAGPSRVSKSAVVEKSCNGHEPVASNNGRGGRHGSKIHRTVYGRVVK</sequence>
<dbReference type="Proteomes" id="UP000274822">
    <property type="component" value="Unassembled WGS sequence"/>
</dbReference>
<dbReference type="EMBL" id="RBNJ01006615">
    <property type="protein sequence ID" value="RUS28446.1"/>
    <property type="molecule type" value="Genomic_DNA"/>
</dbReference>
<reference evidence="2 3" key="1">
    <citation type="journal article" date="2018" name="New Phytol.">
        <title>Phylogenomics of Endogonaceae and evolution of mycorrhizas within Mucoromycota.</title>
        <authorList>
            <person name="Chang Y."/>
            <person name="Desiro A."/>
            <person name="Na H."/>
            <person name="Sandor L."/>
            <person name="Lipzen A."/>
            <person name="Clum A."/>
            <person name="Barry K."/>
            <person name="Grigoriev I.V."/>
            <person name="Martin F.M."/>
            <person name="Stajich J.E."/>
            <person name="Smith M.E."/>
            <person name="Bonito G."/>
            <person name="Spatafora J.W."/>
        </authorList>
    </citation>
    <scope>NUCLEOTIDE SEQUENCE [LARGE SCALE GENOMIC DNA]</scope>
    <source>
        <strain evidence="2 3">AD002</strain>
    </source>
</reference>
<evidence type="ECO:0000313" key="3">
    <source>
        <dbReference type="Proteomes" id="UP000274822"/>
    </source>
</evidence>
<gene>
    <name evidence="2" type="ORF">BC938DRAFT_481874</name>
</gene>
<protein>
    <submittedName>
        <fullName evidence="2">Uncharacterized protein</fullName>
    </submittedName>
</protein>
<feature type="region of interest" description="Disordered" evidence="1">
    <location>
        <begin position="688"/>
        <end position="708"/>
    </location>
</feature>
<evidence type="ECO:0000313" key="2">
    <source>
        <dbReference type="EMBL" id="RUS28446.1"/>
    </source>
</evidence>
<comment type="caution">
    <text evidence="2">The sequence shown here is derived from an EMBL/GenBank/DDBJ whole genome shotgun (WGS) entry which is preliminary data.</text>
</comment>
<keyword evidence="3" id="KW-1185">Reference proteome</keyword>
<proteinExistence type="predicted"/>
<dbReference type="AlphaFoldDB" id="A0A433QF75"/>
<evidence type="ECO:0000256" key="1">
    <source>
        <dbReference type="SAM" id="MobiDB-lite"/>
    </source>
</evidence>